<dbReference type="EMBL" id="JARBDR010000921">
    <property type="protein sequence ID" value="KAJ8298635.1"/>
    <property type="molecule type" value="Genomic_DNA"/>
</dbReference>
<protein>
    <submittedName>
        <fullName evidence="1">Uncharacterized protein</fullName>
    </submittedName>
</protein>
<proteinExistence type="predicted"/>
<accession>A0ABQ9E537</accession>
<reference evidence="1 2" key="1">
    <citation type="submission" date="2022-12" db="EMBL/GenBank/DDBJ databases">
        <title>Chromosome-level genome of Tegillarca granosa.</title>
        <authorList>
            <person name="Kim J."/>
        </authorList>
    </citation>
    <scope>NUCLEOTIDE SEQUENCE [LARGE SCALE GENOMIC DNA]</scope>
    <source>
        <strain evidence="1">Teg-2019</strain>
        <tissue evidence="1">Adductor muscle</tissue>
    </source>
</reference>
<name>A0ABQ9E537_TEGGR</name>
<sequence length="154" mass="17798">MEVEGTQRVPIVGLDDKRTMSTCHPEFDFPLSWNITHSPIHWANEDTQLEYTSKILVPHIKRVKETLGLSEDQKSLCIFYKWYAARICTQLKQKGKDIESLETVDLRLSVLKSLGAQWIVEVHKDIHCNHKSLVYKGFEKAGISEILENIIMMD</sequence>
<evidence type="ECO:0000313" key="2">
    <source>
        <dbReference type="Proteomes" id="UP001217089"/>
    </source>
</evidence>
<dbReference type="Proteomes" id="UP001217089">
    <property type="component" value="Unassembled WGS sequence"/>
</dbReference>
<keyword evidence="2" id="KW-1185">Reference proteome</keyword>
<evidence type="ECO:0000313" key="1">
    <source>
        <dbReference type="EMBL" id="KAJ8298635.1"/>
    </source>
</evidence>
<organism evidence="1 2">
    <name type="scientific">Tegillarca granosa</name>
    <name type="common">Malaysian cockle</name>
    <name type="synonym">Anadara granosa</name>
    <dbReference type="NCBI Taxonomy" id="220873"/>
    <lineage>
        <taxon>Eukaryota</taxon>
        <taxon>Metazoa</taxon>
        <taxon>Spiralia</taxon>
        <taxon>Lophotrochozoa</taxon>
        <taxon>Mollusca</taxon>
        <taxon>Bivalvia</taxon>
        <taxon>Autobranchia</taxon>
        <taxon>Pteriomorphia</taxon>
        <taxon>Arcoida</taxon>
        <taxon>Arcoidea</taxon>
        <taxon>Arcidae</taxon>
        <taxon>Tegillarca</taxon>
    </lineage>
</organism>
<comment type="caution">
    <text evidence="1">The sequence shown here is derived from an EMBL/GenBank/DDBJ whole genome shotgun (WGS) entry which is preliminary data.</text>
</comment>
<gene>
    <name evidence="1" type="ORF">KUTeg_022695</name>
</gene>